<evidence type="ECO:0000313" key="4">
    <source>
        <dbReference type="Proteomes" id="UP000236319"/>
    </source>
</evidence>
<feature type="coiled-coil region" evidence="1">
    <location>
        <begin position="240"/>
        <end position="309"/>
    </location>
</feature>
<feature type="region of interest" description="Disordered" evidence="2">
    <location>
        <begin position="72"/>
        <end position="101"/>
    </location>
</feature>
<dbReference type="EMBL" id="BDSA01000002">
    <property type="protein sequence ID" value="GBE61082.1"/>
    <property type="molecule type" value="Genomic_DNA"/>
</dbReference>
<sequence>MTSGYLGGIQIPAEKSAGFDFDSKEDADGIKAAGHFHEAPHSGRMKGNRRVLEELQQEARELLSLSYGLRAESEDAGNSGRDSYRSGSGASRPPSLINSPRLHLNLPTKQAFESRWAQDSPRKACKLLPTPELSKACKTEKLLDVRQDSGRMERNIGDFTTMDVLDPIPHMENRVSYPLDLSVRDICGSAPLVANATREGYREMLTALQQKYTVVLRMFEEINEQRMSYIEGLHELQGHLDNARSVMQLQKAEIAKLNDRAQHHEAAARQVAKDLDRCHEALSARMRHEAQLEDQLREKDEHIEGLVSESEGLKASISSLNERVRSLSFMPKLSESAEFAGLSYTYGDAVKELQELIDRLSTCELGQAEFDGMIATLQQKAGALRYLETLINCPLTSNLADFYRQRFVLADRFKNEVIKIHEDKEIELKRNYEKTQQLVDTYAARIHQANADSLSARTLLHTYVRRTTMCAAPPVSTSKVAGRVAKQLRSPVAVMIAERPLVGAAHFRSTYLRVTDNELHFCRIKAEKFSVKTTVSLKDIRKLDFGFNSSSYIFHHNLVKPDEVFPWHFFTLVTAKREYNLLCTNDNMMDVIYIGLNHRIAGRCFMVNVTDISRMRLLRAKTKLHWHCLKHNITPRRMWLNAIKKTIESQKVSEK</sequence>
<protein>
    <submittedName>
        <fullName evidence="3">Uncharacterized protein</fullName>
    </submittedName>
</protein>
<reference evidence="3 4" key="1">
    <citation type="journal article" date="2017" name="BMC Genomics">
        <title>Whole-genome assembly of Babesia ovata and comparative genomics between closely related pathogens.</title>
        <authorList>
            <person name="Yamagishi J."/>
            <person name="Asada M."/>
            <person name="Hakimi H."/>
            <person name="Tanaka T.Q."/>
            <person name="Sugimoto C."/>
            <person name="Kawazu S."/>
        </authorList>
    </citation>
    <scope>NUCLEOTIDE SEQUENCE [LARGE SCALE GENOMIC DNA]</scope>
    <source>
        <strain evidence="3 4">Miyake</strain>
    </source>
</reference>
<evidence type="ECO:0000256" key="1">
    <source>
        <dbReference type="SAM" id="Coils"/>
    </source>
</evidence>
<comment type="caution">
    <text evidence="3">The sequence shown here is derived from an EMBL/GenBank/DDBJ whole genome shotgun (WGS) entry which is preliminary data.</text>
</comment>
<evidence type="ECO:0000313" key="3">
    <source>
        <dbReference type="EMBL" id="GBE61082.1"/>
    </source>
</evidence>
<accession>A0A2H6KDK6</accession>
<dbReference type="Proteomes" id="UP000236319">
    <property type="component" value="Unassembled WGS sequence"/>
</dbReference>
<gene>
    <name evidence="3" type="ORF">BOVATA_025750</name>
</gene>
<proteinExistence type="predicted"/>
<dbReference type="AlphaFoldDB" id="A0A2H6KDK6"/>
<keyword evidence="1" id="KW-0175">Coiled coil</keyword>
<evidence type="ECO:0000256" key="2">
    <source>
        <dbReference type="SAM" id="MobiDB-lite"/>
    </source>
</evidence>
<organism evidence="3 4">
    <name type="scientific">Babesia ovata</name>
    <dbReference type="NCBI Taxonomy" id="189622"/>
    <lineage>
        <taxon>Eukaryota</taxon>
        <taxon>Sar</taxon>
        <taxon>Alveolata</taxon>
        <taxon>Apicomplexa</taxon>
        <taxon>Aconoidasida</taxon>
        <taxon>Piroplasmida</taxon>
        <taxon>Babesiidae</taxon>
        <taxon>Babesia</taxon>
    </lineage>
</organism>
<dbReference type="OrthoDB" id="364750at2759"/>
<name>A0A2H6KDK6_9APIC</name>
<feature type="coiled-coil region" evidence="1">
    <location>
        <begin position="45"/>
        <end position="72"/>
    </location>
</feature>
<keyword evidence="4" id="KW-1185">Reference proteome</keyword>
<dbReference type="GeneID" id="39874852"/>
<dbReference type="VEuPathDB" id="PiroplasmaDB:BOVATA_025750"/>
<dbReference type="RefSeq" id="XP_028867325.1">
    <property type="nucleotide sequence ID" value="XM_029011492.1"/>
</dbReference>